<evidence type="ECO:0000313" key="2">
    <source>
        <dbReference type="Proteomes" id="UP001271723"/>
    </source>
</evidence>
<reference evidence="1 2" key="1">
    <citation type="journal article" date="2023" name="Microb. Genom.">
        <title>Mesoterricola silvestris gen. nov., sp. nov., Mesoterricola sediminis sp. nov., Geothrix oryzae sp. nov., Geothrix edaphica sp. nov., Geothrix rubra sp. nov., and Geothrix limicola sp. nov., six novel members of Acidobacteriota isolated from soils.</title>
        <authorList>
            <person name="Weisberg A.J."/>
            <person name="Pearce E."/>
            <person name="Kramer C.G."/>
            <person name="Chang J.H."/>
            <person name="Clarke C.R."/>
        </authorList>
    </citation>
    <scope>NUCLEOTIDE SEQUENCE [LARGE SCALE GENOMIC DNA]</scope>
    <source>
        <strain evidence="1 2">NRRL_B-2795</strain>
    </source>
</reference>
<dbReference type="Proteomes" id="UP001271723">
    <property type="component" value="Unassembled WGS sequence"/>
</dbReference>
<accession>A0ABU4L0P6</accession>
<keyword evidence="2" id="KW-1185">Reference proteome</keyword>
<protein>
    <submittedName>
        <fullName evidence="1">Uncharacterized protein</fullName>
    </submittedName>
</protein>
<name>A0ABU4L0P6_9ACTN</name>
<dbReference type="EMBL" id="JARAVY010000004">
    <property type="protein sequence ID" value="MDX2909312.1"/>
    <property type="molecule type" value="Genomic_DNA"/>
</dbReference>
<dbReference type="RefSeq" id="WP_086756738.1">
    <property type="nucleotide sequence ID" value="NZ_JAGJBZ010000002.1"/>
</dbReference>
<comment type="caution">
    <text evidence="1">The sequence shown here is derived from an EMBL/GenBank/DDBJ whole genome shotgun (WGS) entry which is preliminary data.</text>
</comment>
<proteinExistence type="predicted"/>
<sequence length="71" mass="7885">MRIRVTSQLNWTFSARLAPGRTGSPHRPGPLTAAGRRLSTALVRSALRATVPRRLPPAATARRVSHVRRHR</sequence>
<gene>
    <name evidence="1" type="ORF">PV517_11480</name>
</gene>
<evidence type="ECO:0000313" key="1">
    <source>
        <dbReference type="EMBL" id="MDX2909312.1"/>
    </source>
</evidence>
<organism evidence="1 2">
    <name type="scientific">Streptomyces griseiscabiei</name>
    <dbReference type="NCBI Taxonomy" id="2993540"/>
    <lineage>
        <taxon>Bacteria</taxon>
        <taxon>Bacillati</taxon>
        <taxon>Actinomycetota</taxon>
        <taxon>Actinomycetes</taxon>
        <taxon>Kitasatosporales</taxon>
        <taxon>Streptomycetaceae</taxon>
        <taxon>Streptomyces</taxon>
    </lineage>
</organism>